<dbReference type="PANTHER" id="PTHR23070">
    <property type="entry name" value="BCS1 AAA-TYPE ATPASE"/>
    <property type="match status" value="1"/>
</dbReference>
<gene>
    <name evidence="3" type="ORF">Tci_654650</name>
</gene>
<evidence type="ECO:0000313" key="3">
    <source>
        <dbReference type="EMBL" id="GFA82678.1"/>
    </source>
</evidence>
<protein>
    <submittedName>
        <fullName evidence="3">AAA+ ATPase domain-containing protein</fullName>
    </submittedName>
</protein>
<evidence type="ECO:0000256" key="1">
    <source>
        <dbReference type="SAM" id="MobiDB-lite"/>
    </source>
</evidence>
<proteinExistence type="predicted"/>
<dbReference type="Pfam" id="PF25568">
    <property type="entry name" value="AAA_lid_At3g28540"/>
    <property type="match status" value="1"/>
</dbReference>
<reference evidence="3" key="1">
    <citation type="journal article" date="2019" name="Sci. Rep.">
        <title>Draft genome of Tanacetum cinerariifolium, the natural source of mosquito coil.</title>
        <authorList>
            <person name="Yamashiro T."/>
            <person name="Shiraishi A."/>
            <person name="Satake H."/>
            <person name="Nakayama K."/>
        </authorList>
    </citation>
    <scope>NUCLEOTIDE SEQUENCE</scope>
</reference>
<feature type="region of interest" description="Disordered" evidence="1">
    <location>
        <begin position="88"/>
        <end position="116"/>
    </location>
</feature>
<dbReference type="EMBL" id="BKCJ010495469">
    <property type="protein sequence ID" value="GFA82678.1"/>
    <property type="molecule type" value="Genomic_DNA"/>
</dbReference>
<feature type="compositionally biased region" description="Basic and acidic residues" evidence="1">
    <location>
        <begin position="93"/>
        <end position="105"/>
    </location>
</feature>
<comment type="caution">
    <text evidence="3">The sequence shown here is derived from an EMBL/GenBank/DDBJ whole genome shotgun (WGS) entry which is preliminary data.</text>
</comment>
<feature type="domain" description="AAA+ ATPase At3g28540-like C-terminal" evidence="2">
    <location>
        <begin position="11"/>
        <end position="79"/>
    </location>
</feature>
<accession>A0A699KA28</accession>
<evidence type="ECO:0000259" key="2">
    <source>
        <dbReference type="Pfam" id="PF25568"/>
    </source>
</evidence>
<dbReference type="AlphaFoldDB" id="A0A699KA28"/>
<name>A0A699KA28_TANCI</name>
<dbReference type="Gene3D" id="6.10.280.40">
    <property type="match status" value="1"/>
</dbReference>
<organism evidence="3">
    <name type="scientific">Tanacetum cinerariifolium</name>
    <name type="common">Dalmatian daisy</name>
    <name type="synonym">Chrysanthemum cinerariifolium</name>
    <dbReference type="NCBI Taxonomy" id="118510"/>
    <lineage>
        <taxon>Eukaryota</taxon>
        <taxon>Viridiplantae</taxon>
        <taxon>Streptophyta</taxon>
        <taxon>Embryophyta</taxon>
        <taxon>Tracheophyta</taxon>
        <taxon>Spermatophyta</taxon>
        <taxon>Magnoliopsida</taxon>
        <taxon>eudicotyledons</taxon>
        <taxon>Gunneridae</taxon>
        <taxon>Pentapetalae</taxon>
        <taxon>asterids</taxon>
        <taxon>campanulids</taxon>
        <taxon>Asterales</taxon>
        <taxon>Asteraceae</taxon>
        <taxon>Asteroideae</taxon>
        <taxon>Anthemideae</taxon>
        <taxon>Anthemidinae</taxon>
        <taxon>Tanacetum</taxon>
    </lineage>
</organism>
<dbReference type="InterPro" id="IPR058017">
    <property type="entry name" value="At3g28540-like_C"/>
</dbReference>
<sequence>MDVHINMTYLTFDGFKTLAANYLNIHDHHWRFREIKKLIECKKVTPAQVAEELMKSDSAEVVLEWLTKFLKRKKKDADKTDEVIEIDEDNEVPETKRPKLNHDSRVISTRSRRRVC</sequence>
<dbReference type="InterPro" id="IPR050747">
    <property type="entry name" value="Mitochondrial_chaperone_BCS1"/>
</dbReference>